<reference evidence="5" key="1">
    <citation type="journal article" date="2014" name="Int. J. Syst. Evol. Microbiol.">
        <title>Complete genome sequence of Corynebacterium casei LMG S-19264T (=DSM 44701T), isolated from a smear-ripened cheese.</title>
        <authorList>
            <consortium name="US DOE Joint Genome Institute (JGI-PGF)"/>
            <person name="Walter F."/>
            <person name="Albersmeier A."/>
            <person name="Kalinowski J."/>
            <person name="Ruckert C."/>
        </authorList>
    </citation>
    <scope>NUCLEOTIDE SEQUENCE</scope>
    <source>
        <strain evidence="5">KCTC 42731</strain>
    </source>
</reference>
<dbReference type="RefSeq" id="WP_189772469.1">
    <property type="nucleotide sequence ID" value="NZ_BNCK01000007.1"/>
</dbReference>
<organism evidence="5 6">
    <name type="scientific">Thalassotalea marina</name>
    <dbReference type="NCBI Taxonomy" id="1673741"/>
    <lineage>
        <taxon>Bacteria</taxon>
        <taxon>Pseudomonadati</taxon>
        <taxon>Pseudomonadota</taxon>
        <taxon>Gammaproteobacteria</taxon>
        <taxon>Alteromonadales</taxon>
        <taxon>Colwelliaceae</taxon>
        <taxon>Thalassotalea</taxon>
    </lineage>
</organism>
<dbReference type="PANTHER" id="PTHR10680">
    <property type="entry name" value="PEPTIDYL-GLYCINE ALPHA-AMIDATING MONOOXYGENASE"/>
    <property type="match status" value="1"/>
</dbReference>
<accession>A0A919ELM6</accession>
<reference evidence="5" key="2">
    <citation type="submission" date="2020-09" db="EMBL/GenBank/DDBJ databases">
        <authorList>
            <person name="Sun Q."/>
            <person name="Kim S."/>
        </authorList>
    </citation>
    <scope>NUCLEOTIDE SEQUENCE</scope>
    <source>
        <strain evidence="5">KCTC 42731</strain>
    </source>
</reference>
<evidence type="ECO:0000256" key="2">
    <source>
        <dbReference type="ARBA" id="ARBA00022737"/>
    </source>
</evidence>
<comment type="caution">
    <text evidence="5">The sequence shown here is derived from an EMBL/GenBank/DDBJ whole genome shotgun (WGS) entry which is preliminary data.</text>
</comment>
<feature type="repeat" description="NHL" evidence="4">
    <location>
        <begin position="87"/>
        <end position="128"/>
    </location>
</feature>
<dbReference type="Gene3D" id="2.120.10.30">
    <property type="entry name" value="TolB, C-terminal domain"/>
    <property type="match status" value="1"/>
</dbReference>
<feature type="repeat" description="NHL" evidence="4">
    <location>
        <begin position="155"/>
        <end position="185"/>
    </location>
</feature>
<name>A0A919ELM6_9GAMM</name>
<proteinExistence type="predicted"/>
<dbReference type="CDD" id="cd14958">
    <property type="entry name" value="NHL_PAL_like"/>
    <property type="match status" value="1"/>
</dbReference>
<dbReference type="SUPFAM" id="SSF101898">
    <property type="entry name" value="NHL repeat"/>
    <property type="match status" value="1"/>
</dbReference>
<dbReference type="PANTHER" id="PTHR10680:SF38">
    <property type="entry name" value="BLL1368 PROTEIN"/>
    <property type="match status" value="1"/>
</dbReference>
<keyword evidence="1" id="KW-0732">Signal</keyword>
<evidence type="ECO:0000313" key="6">
    <source>
        <dbReference type="Proteomes" id="UP000623842"/>
    </source>
</evidence>
<dbReference type="Proteomes" id="UP000623842">
    <property type="component" value="Unassembled WGS sequence"/>
</dbReference>
<protein>
    <recommendedName>
        <fullName evidence="7">6-bladed beta-propeller</fullName>
    </recommendedName>
</protein>
<keyword evidence="6" id="KW-1185">Reference proteome</keyword>
<evidence type="ECO:0008006" key="7">
    <source>
        <dbReference type="Google" id="ProtNLM"/>
    </source>
</evidence>
<keyword evidence="3" id="KW-0325">Glycoprotein</keyword>
<evidence type="ECO:0000256" key="4">
    <source>
        <dbReference type="PROSITE-ProRule" id="PRU00504"/>
    </source>
</evidence>
<dbReference type="AlphaFoldDB" id="A0A919ELM6"/>
<keyword evidence="2" id="KW-0677">Repeat</keyword>
<evidence type="ECO:0000256" key="1">
    <source>
        <dbReference type="ARBA" id="ARBA00022729"/>
    </source>
</evidence>
<evidence type="ECO:0000313" key="5">
    <source>
        <dbReference type="EMBL" id="GHG00238.1"/>
    </source>
</evidence>
<dbReference type="InterPro" id="IPR001258">
    <property type="entry name" value="NHL_repeat"/>
</dbReference>
<sequence>MRKLIATVAFDLTIKPVRGYLLIAMSIFMMAQHKTTSANEVEFTNVNLTLPENWYLGEVAGLEFLPSGEMVVFNRGEHPLLIFSATGQLSREIGVGLFTTPHGLFVDKNGDIWTTDQSTHQVIKFDQTGEVKLILGRRNSPGSGWYDNGYQLLLLNAPSDVALDSKGNIYVADGGNFRMVKFDPGGNFVKAWGEKGKETGQFNFPHSIHIDHKDTLYITDRQNARIQLFDTEGTFLSQWQDIGYPYEIEGYEQGSVMITDARTGTINKISYQGKLLERYGEWGKKQNQLGFPHGLAVDDKDGKVYVGELLNWRIKTFHLK</sequence>
<feature type="repeat" description="NHL" evidence="4">
    <location>
        <begin position="193"/>
        <end position="232"/>
    </location>
</feature>
<evidence type="ECO:0000256" key="3">
    <source>
        <dbReference type="ARBA" id="ARBA00023180"/>
    </source>
</evidence>
<dbReference type="PROSITE" id="PS51125">
    <property type="entry name" value="NHL"/>
    <property type="match status" value="3"/>
</dbReference>
<dbReference type="Pfam" id="PF01436">
    <property type="entry name" value="NHL"/>
    <property type="match status" value="2"/>
</dbReference>
<gene>
    <name evidence="5" type="ORF">GCM10017161_31100</name>
</gene>
<dbReference type="EMBL" id="BNCK01000007">
    <property type="protein sequence ID" value="GHG00238.1"/>
    <property type="molecule type" value="Genomic_DNA"/>
</dbReference>
<dbReference type="InterPro" id="IPR011042">
    <property type="entry name" value="6-blade_b-propeller_TolB-like"/>
</dbReference>